<gene>
    <name evidence="1" type="ORF">PHMEG_0002598</name>
</gene>
<dbReference type="Proteomes" id="UP000198211">
    <property type="component" value="Unassembled WGS sequence"/>
</dbReference>
<name>A0A225WXX0_9STRA</name>
<evidence type="ECO:0000313" key="1">
    <source>
        <dbReference type="EMBL" id="OWZ22654.1"/>
    </source>
</evidence>
<organism evidence="1 2">
    <name type="scientific">Phytophthora megakarya</name>
    <dbReference type="NCBI Taxonomy" id="4795"/>
    <lineage>
        <taxon>Eukaryota</taxon>
        <taxon>Sar</taxon>
        <taxon>Stramenopiles</taxon>
        <taxon>Oomycota</taxon>
        <taxon>Peronosporomycetes</taxon>
        <taxon>Peronosporales</taxon>
        <taxon>Peronosporaceae</taxon>
        <taxon>Phytophthora</taxon>
    </lineage>
</organism>
<dbReference type="OrthoDB" id="126555at2759"/>
<protein>
    <submittedName>
        <fullName evidence="1">Uncharacterized protein</fullName>
    </submittedName>
</protein>
<dbReference type="EMBL" id="NBNE01000119">
    <property type="protein sequence ID" value="OWZ22654.1"/>
    <property type="molecule type" value="Genomic_DNA"/>
</dbReference>
<reference evidence="2" key="1">
    <citation type="submission" date="2017-03" db="EMBL/GenBank/DDBJ databases">
        <title>Phytopthora megakarya and P. palmivora, two closely related causual agents of cacao black pod achieved similar genome size and gene model numbers by different mechanisms.</title>
        <authorList>
            <person name="Ali S."/>
            <person name="Shao J."/>
            <person name="Larry D.J."/>
            <person name="Kronmiller B."/>
            <person name="Shen D."/>
            <person name="Strem M.D."/>
            <person name="Melnick R.L."/>
            <person name="Guiltinan M.J."/>
            <person name="Tyler B.M."/>
            <person name="Meinhardt L.W."/>
            <person name="Bailey B.A."/>
        </authorList>
    </citation>
    <scope>NUCLEOTIDE SEQUENCE [LARGE SCALE GENOMIC DNA]</scope>
    <source>
        <strain evidence="2">zdho120</strain>
    </source>
</reference>
<evidence type="ECO:0000313" key="2">
    <source>
        <dbReference type="Proteomes" id="UP000198211"/>
    </source>
</evidence>
<dbReference type="AlphaFoldDB" id="A0A225WXX0"/>
<proteinExistence type="predicted"/>
<keyword evidence="2" id="KW-1185">Reference proteome</keyword>
<comment type="caution">
    <text evidence="1">The sequence shown here is derived from an EMBL/GenBank/DDBJ whole genome shotgun (WGS) entry which is preliminary data.</text>
</comment>
<accession>A0A225WXX0</accession>
<sequence>MSRALPWIELAVGLTEADADLILESLKTYRITRIAQAPCSVCTDPVPHNMRKRILLCTCKQCKLVILYSHCPWQDKQLKCERQKLGDLFQLAPHVTSRREQSLPRLTRAMKGFDQEMADQCLNPARIRTGLMRKFELNASSVLSLKTVQRFVNNYKAAQLGGNDGIDDLQRLKADANGRPYLGNGSDANPFFVGISTKARLRQAARDPGSFMLHIDAAFKLTQVDYSVFVVGLLY</sequence>